<evidence type="ECO:0000313" key="2">
    <source>
        <dbReference type="EMBL" id="QKD80148.1"/>
    </source>
</evidence>
<protein>
    <submittedName>
        <fullName evidence="2">NYN domain-containing protein</fullName>
    </submittedName>
</protein>
<organism evidence="2 3">
    <name type="scientific">Actinomyces marmotae</name>
    <dbReference type="NCBI Taxonomy" id="2737173"/>
    <lineage>
        <taxon>Bacteria</taxon>
        <taxon>Bacillati</taxon>
        <taxon>Actinomycetota</taxon>
        <taxon>Actinomycetes</taxon>
        <taxon>Actinomycetales</taxon>
        <taxon>Actinomycetaceae</taxon>
        <taxon>Actinomyces</taxon>
    </lineage>
</organism>
<dbReference type="EMBL" id="CP053642">
    <property type="protein sequence ID" value="QKD80148.1"/>
    <property type="molecule type" value="Genomic_DNA"/>
</dbReference>
<gene>
    <name evidence="2" type="ORF">HPC72_07915</name>
</gene>
<sequence length="194" mass="21855">MDRVAVFFDYQNVAGWAKRCFNVADGHIWPKATAELLVSRRHRPSQLVDTRVYRGRPNPARQDVSARANDRQAADWEATGVTVVRRNLQYPPQWPDVPASEKGIDVALAVDLVKHAMKGSIDAAIVFTSDKDILPAIELVYNETPCHVELACWRGGRRLHIDGTQRPWCHFLAEADFLRVQDPTDYAAPDLPSI</sequence>
<dbReference type="GO" id="GO:0004540">
    <property type="term" value="F:RNA nuclease activity"/>
    <property type="evidence" value="ECO:0007669"/>
    <property type="project" value="InterPro"/>
</dbReference>
<dbReference type="Proteomes" id="UP000504752">
    <property type="component" value="Chromosome"/>
</dbReference>
<accession>A0A6M8B1I3</accession>
<dbReference type="InterPro" id="IPR021139">
    <property type="entry name" value="NYN"/>
</dbReference>
<proteinExistence type="predicted"/>
<dbReference type="KEGG" id="amam:HPC72_07915"/>
<name>A0A6M8B1I3_9ACTO</name>
<evidence type="ECO:0000259" key="1">
    <source>
        <dbReference type="Pfam" id="PF01936"/>
    </source>
</evidence>
<evidence type="ECO:0000313" key="3">
    <source>
        <dbReference type="Proteomes" id="UP000504752"/>
    </source>
</evidence>
<reference evidence="2 3" key="1">
    <citation type="submission" date="2020-05" db="EMBL/GenBank/DDBJ databases">
        <title>Actinomyces sp. zg-325.</title>
        <authorList>
            <person name="Yang C."/>
        </authorList>
    </citation>
    <scope>NUCLEOTIDE SEQUENCE [LARGE SCALE GENOMIC DNA]</scope>
    <source>
        <strain evidence="3">zg-325</strain>
    </source>
</reference>
<dbReference type="RefSeq" id="WP_159522264.1">
    <property type="nucleotide sequence ID" value="NZ_CP053642.1"/>
</dbReference>
<dbReference type="Pfam" id="PF01936">
    <property type="entry name" value="NYN"/>
    <property type="match status" value="1"/>
</dbReference>
<feature type="domain" description="NYN" evidence="1">
    <location>
        <begin position="3"/>
        <end position="149"/>
    </location>
</feature>
<dbReference type="Gene3D" id="3.40.50.1010">
    <property type="entry name" value="5'-nuclease"/>
    <property type="match status" value="1"/>
</dbReference>
<dbReference type="AlphaFoldDB" id="A0A6M8B1I3"/>
<keyword evidence="3" id="KW-1185">Reference proteome</keyword>